<name>A0ABV7ZMR0_9CORY</name>
<dbReference type="PANTHER" id="PTHR11699">
    <property type="entry name" value="ALDEHYDE DEHYDROGENASE-RELATED"/>
    <property type="match status" value="1"/>
</dbReference>
<dbReference type="Gene3D" id="3.40.605.10">
    <property type="entry name" value="Aldehyde Dehydrogenase, Chain A, domain 1"/>
    <property type="match status" value="1"/>
</dbReference>
<evidence type="ECO:0000313" key="6">
    <source>
        <dbReference type="Proteomes" id="UP001595751"/>
    </source>
</evidence>
<dbReference type="InterPro" id="IPR016161">
    <property type="entry name" value="Ald_DH/histidinol_DH"/>
</dbReference>
<evidence type="ECO:0000313" key="5">
    <source>
        <dbReference type="EMBL" id="MFC3849852.1"/>
    </source>
</evidence>
<sequence length="502" mass="53417">MTTATPENTDVKTTFASLDPRDGSVIAEYPQHGPQEVGAAVGRARQAQKWWWNQGPRGRKRWLLEFKKALAARSEELASVIARETGKPHDDALLEVLLAIEHLDWAAKNAPKVLEREKVGTGVLMSNQKAYVDRIPFGVVGVIGPWNYPVYTPMGSISHALAAGNAVVFKPSEMTPGAGEFLADTWRSLGASGQIIEVVTGYGDTGAALVESGVDKVAFTGSPRTARKIMESCSKNLTPLVIEGGGKDAMIVLDDADLKAAAQAAAFGAFGNAGQTCVGIERVYVVEKVADAFIDELLRAIDGVRPGAGEGCHYGPMTLPGQVDIIRRHIDDALAHGGVALRGGPDSVGERYVEPVVISGVDEHAAAMREETFGPVIVINRVADEDDAVARTNDSTYGLGGSIYTGDTRRGEEIASRLVSGAVSVNGIIAFGGVGSLPLGGVRDSGFGRIHGADGLREFTRPRAVTVERFKAPLDLMNLKRDPKAMKTVRQVIRYMHGGGKR</sequence>
<dbReference type="Gene3D" id="3.40.309.10">
    <property type="entry name" value="Aldehyde Dehydrogenase, Chain A, domain 2"/>
    <property type="match status" value="1"/>
</dbReference>
<keyword evidence="6" id="KW-1185">Reference proteome</keyword>
<evidence type="ECO:0000256" key="1">
    <source>
        <dbReference type="ARBA" id="ARBA00009986"/>
    </source>
</evidence>
<comment type="caution">
    <text evidence="5">The sequence shown here is derived from an EMBL/GenBank/DDBJ whole genome shotgun (WGS) entry which is preliminary data.</text>
</comment>
<dbReference type="InterPro" id="IPR016163">
    <property type="entry name" value="Ald_DH_C"/>
</dbReference>
<dbReference type="InterPro" id="IPR016160">
    <property type="entry name" value="Ald_DH_CS_CYS"/>
</dbReference>
<dbReference type="InterPro" id="IPR012394">
    <property type="entry name" value="Aldehyde_DH_NAD(P)"/>
</dbReference>
<dbReference type="PIRSF" id="PIRSF036492">
    <property type="entry name" value="ALDH"/>
    <property type="match status" value="1"/>
</dbReference>
<evidence type="ECO:0000259" key="4">
    <source>
        <dbReference type="Pfam" id="PF00171"/>
    </source>
</evidence>
<keyword evidence="2 3" id="KW-0560">Oxidoreductase</keyword>
<proteinExistence type="inferred from homology"/>
<dbReference type="InterPro" id="IPR016162">
    <property type="entry name" value="Ald_DH_N"/>
</dbReference>
<dbReference type="EMBL" id="JBHRZN010000002">
    <property type="protein sequence ID" value="MFC3849852.1"/>
    <property type="molecule type" value="Genomic_DNA"/>
</dbReference>
<protein>
    <recommendedName>
        <fullName evidence="3">Aldehyde dehydrogenase</fullName>
    </recommendedName>
</protein>
<accession>A0ABV7ZMR0</accession>
<organism evidence="5 6">
    <name type="scientific">Corynebacterium hansenii</name>
    <dbReference type="NCBI Taxonomy" id="394964"/>
    <lineage>
        <taxon>Bacteria</taxon>
        <taxon>Bacillati</taxon>
        <taxon>Actinomycetota</taxon>
        <taxon>Actinomycetes</taxon>
        <taxon>Mycobacteriales</taxon>
        <taxon>Corynebacteriaceae</taxon>
        <taxon>Corynebacterium</taxon>
    </lineage>
</organism>
<dbReference type="InterPro" id="IPR015590">
    <property type="entry name" value="Aldehyde_DH_dom"/>
</dbReference>
<dbReference type="CDD" id="cd07099">
    <property type="entry name" value="ALDH_DDALDH"/>
    <property type="match status" value="1"/>
</dbReference>
<evidence type="ECO:0000256" key="2">
    <source>
        <dbReference type="ARBA" id="ARBA00023002"/>
    </source>
</evidence>
<reference evidence="6" key="1">
    <citation type="journal article" date="2019" name="Int. J. Syst. Evol. Microbiol.">
        <title>The Global Catalogue of Microorganisms (GCM) 10K type strain sequencing project: providing services to taxonomists for standard genome sequencing and annotation.</title>
        <authorList>
            <consortium name="The Broad Institute Genomics Platform"/>
            <consortium name="The Broad Institute Genome Sequencing Center for Infectious Disease"/>
            <person name="Wu L."/>
            <person name="Ma J."/>
        </authorList>
    </citation>
    <scope>NUCLEOTIDE SEQUENCE [LARGE SCALE GENOMIC DNA]</scope>
    <source>
        <strain evidence="6">CCUG 53252</strain>
    </source>
</reference>
<dbReference type="Proteomes" id="UP001595751">
    <property type="component" value="Unassembled WGS sequence"/>
</dbReference>
<dbReference type="RefSeq" id="WP_290288974.1">
    <property type="nucleotide sequence ID" value="NZ_CP047211.1"/>
</dbReference>
<gene>
    <name evidence="5" type="ORF">ACFORJ_06690</name>
</gene>
<comment type="similarity">
    <text evidence="1 3">Belongs to the aldehyde dehydrogenase family.</text>
</comment>
<evidence type="ECO:0000256" key="3">
    <source>
        <dbReference type="PIRNR" id="PIRNR036492"/>
    </source>
</evidence>
<dbReference type="SUPFAM" id="SSF53720">
    <property type="entry name" value="ALDH-like"/>
    <property type="match status" value="1"/>
</dbReference>
<dbReference type="Pfam" id="PF00171">
    <property type="entry name" value="Aldedh"/>
    <property type="match status" value="1"/>
</dbReference>
<dbReference type="PROSITE" id="PS00070">
    <property type="entry name" value="ALDEHYDE_DEHYDR_CYS"/>
    <property type="match status" value="1"/>
</dbReference>
<feature type="domain" description="Aldehyde dehydrogenase" evidence="4">
    <location>
        <begin position="13"/>
        <end position="465"/>
    </location>
</feature>